<protein>
    <recommendedName>
        <fullName evidence="3">DOD-type homing endonuclease domain-containing protein</fullName>
    </recommendedName>
</protein>
<dbReference type="InterPro" id="IPR006141">
    <property type="entry name" value="Intein_N"/>
</dbReference>
<feature type="non-terminal residue" evidence="4">
    <location>
        <position position="619"/>
    </location>
</feature>
<dbReference type="PROSITE" id="PS50818">
    <property type="entry name" value="INTEIN_C_TER"/>
    <property type="match status" value="1"/>
</dbReference>
<dbReference type="Gene3D" id="3.10.28.10">
    <property type="entry name" value="Homing endonucleases"/>
    <property type="match status" value="1"/>
</dbReference>
<feature type="non-terminal residue" evidence="4">
    <location>
        <position position="1"/>
    </location>
</feature>
<dbReference type="InterPro" id="IPR003587">
    <property type="entry name" value="Hint_dom_N"/>
</dbReference>
<dbReference type="InterPro" id="IPR030934">
    <property type="entry name" value="Intein_C"/>
</dbReference>
<dbReference type="Pfam" id="PF14528">
    <property type="entry name" value="LAGLIDADG_3"/>
    <property type="match status" value="1"/>
</dbReference>
<dbReference type="GO" id="GO:0016539">
    <property type="term" value="P:intein-mediated protein splicing"/>
    <property type="evidence" value="ECO:0007669"/>
    <property type="project" value="InterPro"/>
</dbReference>
<dbReference type="EMBL" id="DRTX01000211">
    <property type="protein sequence ID" value="HHF53515.1"/>
    <property type="molecule type" value="Genomic_DNA"/>
</dbReference>
<evidence type="ECO:0000256" key="1">
    <source>
        <dbReference type="ARBA" id="ARBA00022813"/>
    </source>
</evidence>
<sequence>LTEFNGKKVLDLKNTFNTTETFKPGDIISVEIEDIWRHETPKGIYYSIHKPKIRHITEKKETTPLSELDNLVCSIGSKVVEEQEVIIERNSKLPKESVDDTEDSEGGTRSEAAKKFFEENWHNLYPKSGKGEWVYHCLGGETPIILQDKKTSEIRIEQISWLTDTKVNNYKIWNGEEFVNILGFKINQKQQVLHIETDSGYVRCSPDHRFFINNKAVFAYQLKAGDILDTVNFPQLPEVININPEWAWLLGFFAAEGYATYYASPWCKDKDYQYGWQLVNTDEKLINKAEQILNSFGVLTQRFTRYNQSHNTLYCLRIRNEESLWARMFSKWFYVKQRINKEGYKTNKFKKIPDFIFIADNKAKKAFLDGFYAGDGVKAKKGRKGYQGFSNISPLLTQGILLLEANVKYQSRHFSLCVSEPTKNRHRVYRVTYCQSFINLKKPQNSHRKAISGRIKCITQGNEETLFDIAVEGEKFMAGPGNILSHNCHWRGLSEQEAKTLDHKGLLMQGTHSVHGDLRLSNNGTLHGFTVFEGSAKDIPVKEGSKLIYMAQHKGETKFEKLEVAPKLLQPRSWLLVGRDKPYLSPPKGIGSTTNKWAKFFALDWGTYELGVIREHSRE</sequence>
<dbReference type="InterPro" id="IPR036844">
    <property type="entry name" value="Hint_dom_sf"/>
</dbReference>
<dbReference type="SMART" id="SM00306">
    <property type="entry name" value="HintN"/>
    <property type="match status" value="1"/>
</dbReference>
<dbReference type="CDD" id="cd00081">
    <property type="entry name" value="Hint"/>
    <property type="match status" value="1"/>
</dbReference>
<gene>
    <name evidence="4" type="ORF">ENL43_04040</name>
</gene>
<evidence type="ECO:0000313" key="4">
    <source>
        <dbReference type="EMBL" id="HHF53515.1"/>
    </source>
</evidence>
<comment type="caution">
    <text evidence="4">The sequence shown here is derived from an EMBL/GenBank/DDBJ whole genome shotgun (WGS) entry which is preliminary data.</text>
</comment>
<dbReference type="InterPro" id="IPR027434">
    <property type="entry name" value="Homing_endonucl"/>
</dbReference>
<keyword evidence="2" id="KW-0651">Protein splicing</keyword>
<dbReference type="PROSITE" id="PS50819">
    <property type="entry name" value="INTEIN_ENDONUCLEASE"/>
    <property type="match status" value="1"/>
</dbReference>
<dbReference type="Proteomes" id="UP000886050">
    <property type="component" value="Unassembled WGS sequence"/>
</dbReference>
<organism evidence="4">
    <name type="scientific">candidate division WOR-3 bacterium</name>
    <dbReference type="NCBI Taxonomy" id="2052148"/>
    <lineage>
        <taxon>Bacteria</taxon>
        <taxon>Bacteria division WOR-3</taxon>
    </lineage>
</organism>
<evidence type="ECO:0000259" key="3">
    <source>
        <dbReference type="PROSITE" id="PS50819"/>
    </source>
</evidence>
<keyword evidence="1" id="KW-0068">Autocatalytic cleavage</keyword>
<dbReference type="InterPro" id="IPR006142">
    <property type="entry name" value="INTEIN"/>
</dbReference>
<accession>A0A7V5HP25</accession>
<dbReference type="SUPFAM" id="SSF55608">
    <property type="entry name" value="Homing endonucleases"/>
    <property type="match status" value="2"/>
</dbReference>
<evidence type="ECO:0000256" key="2">
    <source>
        <dbReference type="ARBA" id="ARBA00023000"/>
    </source>
</evidence>
<dbReference type="PRINTS" id="PR00379">
    <property type="entry name" value="INTEIN"/>
</dbReference>
<reference evidence="4" key="1">
    <citation type="journal article" date="2020" name="mSystems">
        <title>Genome- and Community-Level Interaction Insights into Carbon Utilization and Element Cycling Functions of Hydrothermarchaeota in Hydrothermal Sediment.</title>
        <authorList>
            <person name="Zhou Z."/>
            <person name="Liu Y."/>
            <person name="Xu W."/>
            <person name="Pan J."/>
            <person name="Luo Z.H."/>
            <person name="Li M."/>
        </authorList>
    </citation>
    <scope>NUCLEOTIDE SEQUENCE [LARGE SCALE GENOMIC DNA]</scope>
    <source>
        <strain evidence="4">HyVt-96</strain>
    </source>
</reference>
<dbReference type="SUPFAM" id="SSF51294">
    <property type="entry name" value="Hedgehog/intein (Hint) domain"/>
    <property type="match status" value="1"/>
</dbReference>
<dbReference type="PROSITE" id="PS50817">
    <property type="entry name" value="INTEIN_N_TER"/>
    <property type="match status" value="1"/>
</dbReference>
<dbReference type="GO" id="GO:0004519">
    <property type="term" value="F:endonuclease activity"/>
    <property type="evidence" value="ECO:0007669"/>
    <property type="project" value="InterPro"/>
</dbReference>
<proteinExistence type="predicted"/>
<feature type="domain" description="DOD-type homing endonuclease" evidence="3">
    <location>
        <begin position="249"/>
        <end position="409"/>
    </location>
</feature>
<dbReference type="InterPro" id="IPR004042">
    <property type="entry name" value="Intein_endonuc_central"/>
</dbReference>
<dbReference type="Gene3D" id="2.170.16.10">
    <property type="entry name" value="Hedgehog/Intein (Hint) domain"/>
    <property type="match status" value="1"/>
</dbReference>
<dbReference type="InterPro" id="IPR004860">
    <property type="entry name" value="LAGLIDADG_dom"/>
</dbReference>
<dbReference type="AlphaFoldDB" id="A0A7V5HP25"/>
<name>A0A7V5HP25_UNCW3</name>